<gene>
    <name evidence="1" type="ORF">Y1Q_0014224</name>
</gene>
<comment type="caution">
    <text evidence="1">The sequence shown here is derived from an EMBL/GenBank/DDBJ whole genome shotgun (WGS) entry which is preliminary data.</text>
</comment>
<sequence>MPTEHHGSFATVGLRNWATRVMYVCNYIHLRRPRTAERAVPGAALPLGLVLPENMNIRAIDFNRFRKNLKKRYPEDTGWSFLALWKQVSCTLRPLP</sequence>
<evidence type="ECO:0000313" key="1">
    <source>
        <dbReference type="EMBL" id="KYO28048.1"/>
    </source>
</evidence>
<dbReference type="EMBL" id="AKHW03005050">
    <property type="protein sequence ID" value="KYO28048.1"/>
    <property type="molecule type" value="Genomic_DNA"/>
</dbReference>
<dbReference type="Proteomes" id="UP000050525">
    <property type="component" value="Unassembled WGS sequence"/>
</dbReference>
<protein>
    <submittedName>
        <fullName evidence="1">Uncharacterized protein</fullName>
    </submittedName>
</protein>
<name>A0A151MU78_ALLMI</name>
<organism evidence="1 2">
    <name type="scientific">Alligator mississippiensis</name>
    <name type="common">American alligator</name>
    <dbReference type="NCBI Taxonomy" id="8496"/>
    <lineage>
        <taxon>Eukaryota</taxon>
        <taxon>Metazoa</taxon>
        <taxon>Chordata</taxon>
        <taxon>Craniata</taxon>
        <taxon>Vertebrata</taxon>
        <taxon>Euteleostomi</taxon>
        <taxon>Archelosauria</taxon>
        <taxon>Archosauria</taxon>
        <taxon>Crocodylia</taxon>
        <taxon>Alligatoridae</taxon>
        <taxon>Alligatorinae</taxon>
        <taxon>Alligator</taxon>
    </lineage>
</organism>
<evidence type="ECO:0000313" key="2">
    <source>
        <dbReference type="Proteomes" id="UP000050525"/>
    </source>
</evidence>
<dbReference type="AlphaFoldDB" id="A0A151MU78"/>
<proteinExistence type="predicted"/>
<accession>A0A151MU78</accession>
<keyword evidence="2" id="KW-1185">Reference proteome</keyword>
<reference evidence="1 2" key="1">
    <citation type="journal article" date="2012" name="Genome Biol.">
        <title>Sequencing three crocodilian genomes to illuminate the evolution of archosaurs and amniotes.</title>
        <authorList>
            <person name="St John J.A."/>
            <person name="Braun E.L."/>
            <person name="Isberg S.R."/>
            <person name="Miles L.G."/>
            <person name="Chong A.Y."/>
            <person name="Gongora J."/>
            <person name="Dalzell P."/>
            <person name="Moran C."/>
            <person name="Bed'hom B."/>
            <person name="Abzhanov A."/>
            <person name="Burgess S.C."/>
            <person name="Cooksey A.M."/>
            <person name="Castoe T.A."/>
            <person name="Crawford N.G."/>
            <person name="Densmore L.D."/>
            <person name="Drew J.C."/>
            <person name="Edwards S.V."/>
            <person name="Faircloth B.C."/>
            <person name="Fujita M.K."/>
            <person name="Greenwold M.J."/>
            <person name="Hoffmann F.G."/>
            <person name="Howard J.M."/>
            <person name="Iguchi T."/>
            <person name="Janes D.E."/>
            <person name="Khan S.Y."/>
            <person name="Kohno S."/>
            <person name="de Koning A.J."/>
            <person name="Lance S.L."/>
            <person name="McCarthy F.M."/>
            <person name="McCormack J.E."/>
            <person name="Merchant M.E."/>
            <person name="Peterson D.G."/>
            <person name="Pollock D.D."/>
            <person name="Pourmand N."/>
            <person name="Raney B.J."/>
            <person name="Roessler K.A."/>
            <person name="Sanford J.R."/>
            <person name="Sawyer R.H."/>
            <person name="Schmidt C.J."/>
            <person name="Triplett E.W."/>
            <person name="Tuberville T.D."/>
            <person name="Venegas-Anaya M."/>
            <person name="Howard J.T."/>
            <person name="Jarvis E.D."/>
            <person name="Guillette L.J.Jr."/>
            <person name="Glenn T.C."/>
            <person name="Green R.E."/>
            <person name="Ray D.A."/>
        </authorList>
    </citation>
    <scope>NUCLEOTIDE SEQUENCE [LARGE SCALE GENOMIC DNA]</scope>
    <source>
        <strain evidence="1">KSC_2009_1</strain>
    </source>
</reference>